<dbReference type="EMBL" id="BAABHJ010000003">
    <property type="protein sequence ID" value="GAA4604034.1"/>
    <property type="molecule type" value="Genomic_DNA"/>
</dbReference>
<dbReference type="Proteomes" id="UP001500212">
    <property type="component" value="Unassembled WGS sequence"/>
</dbReference>
<feature type="region of interest" description="Disordered" evidence="1">
    <location>
        <begin position="44"/>
        <end position="67"/>
    </location>
</feature>
<comment type="caution">
    <text evidence="2">The sequence shown here is derived from an EMBL/GenBank/DDBJ whole genome shotgun (WGS) entry which is preliminary data.</text>
</comment>
<evidence type="ECO:0000256" key="1">
    <source>
        <dbReference type="SAM" id="MobiDB-lite"/>
    </source>
</evidence>
<evidence type="ECO:0000313" key="2">
    <source>
        <dbReference type="EMBL" id="GAA4604034.1"/>
    </source>
</evidence>
<evidence type="ECO:0000313" key="3">
    <source>
        <dbReference type="Proteomes" id="UP001500212"/>
    </source>
</evidence>
<protein>
    <submittedName>
        <fullName evidence="2">Uncharacterized protein</fullName>
    </submittedName>
</protein>
<organism evidence="2 3">
    <name type="scientific">Actinoallomurus liliacearum</name>
    <dbReference type="NCBI Taxonomy" id="1080073"/>
    <lineage>
        <taxon>Bacteria</taxon>
        <taxon>Bacillati</taxon>
        <taxon>Actinomycetota</taxon>
        <taxon>Actinomycetes</taxon>
        <taxon>Streptosporangiales</taxon>
        <taxon>Thermomonosporaceae</taxon>
        <taxon>Actinoallomurus</taxon>
    </lineage>
</organism>
<name>A0ABP8TFH1_9ACTN</name>
<accession>A0ABP8TFH1</accession>
<sequence length="67" mass="7589">MWIVFAMFIALAVLGPLVGADSRDGLDWARNNFWMRRRPALKAVAARTPEPTSHPRVREHRTVPAAH</sequence>
<dbReference type="RefSeq" id="WP_345350011.1">
    <property type="nucleotide sequence ID" value="NZ_BAABHJ010000003.1"/>
</dbReference>
<keyword evidence="3" id="KW-1185">Reference proteome</keyword>
<reference evidence="3" key="1">
    <citation type="journal article" date="2019" name="Int. J. Syst. Evol. Microbiol.">
        <title>The Global Catalogue of Microorganisms (GCM) 10K type strain sequencing project: providing services to taxonomists for standard genome sequencing and annotation.</title>
        <authorList>
            <consortium name="The Broad Institute Genomics Platform"/>
            <consortium name="The Broad Institute Genome Sequencing Center for Infectious Disease"/>
            <person name="Wu L."/>
            <person name="Ma J."/>
        </authorList>
    </citation>
    <scope>NUCLEOTIDE SEQUENCE [LARGE SCALE GENOMIC DNA]</scope>
    <source>
        <strain evidence="3">JCM 17938</strain>
    </source>
</reference>
<gene>
    <name evidence="2" type="ORF">GCM10023195_13630</name>
</gene>
<proteinExistence type="predicted"/>